<keyword evidence="12" id="KW-0539">Nucleus</keyword>
<dbReference type="InterPro" id="IPR000232">
    <property type="entry name" value="HSF_DNA-bd"/>
</dbReference>
<evidence type="ECO:0000256" key="6">
    <source>
        <dbReference type="ARBA" id="ARBA00022729"/>
    </source>
</evidence>
<dbReference type="PANTHER" id="PTHR10015">
    <property type="entry name" value="HEAT SHOCK TRANSCRIPTION FACTOR"/>
    <property type="match status" value="1"/>
</dbReference>
<dbReference type="GO" id="GO:0005634">
    <property type="term" value="C:nucleus"/>
    <property type="evidence" value="ECO:0007669"/>
    <property type="project" value="UniProtKB-SubCell"/>
</dbReference>
<dbReference type="FunFam" id="1.10.10.10:FF:000057">
    <property type="entry name" value="Heat shock transcription factor 1"/>
    <property type="match status" value="1"/>
</dbReference>
<keyword evidence="10" id="KW-1015">Disulfide bond</keyword>
<keyword evidence="17" id="KW-1185">Reference proteome</keyword>
<comment type="caution">
    <text evidence="16">The sequence shown here is derived from an EMBL/GenBank/DDBJ whole genome shotgun (WGS) entry which is preliminary data.</text>
</comment>
<evidence type="ECO:0000256" key="11">
    <source>
        <dbReference type="ARBA" id="ARBA00023163"/>
    </source>
</evidence>
<dbReference type="SMART" id="SM00415">
    <property type="entry name" value="HSF"/>
    <property type="match status" value="1"/>
</dbReference>
<keyword evidence="14" id="KW-0175">Coiled coil</keyword>
<proteinExistence type="inferred from homology"/>
<dbReference type="Proteomes" id="UP000317650">
    <property type="component" value="Chromosome 8"/>
</dbReference>
<dbReference type="PRINTS" id="PR00056">
    <property type="entry name" value="HSFDOMAIN"/>
</dbReference>
<evidence type="ECO:0000313" key="17">
    <source>
        <dbReference type="Proteomes" id="UP000317650"/>
    </source>
</evidence>
<keyword evidence="5" id="KW-0372">Hormone</keyword>
<comment type="subcellular location">
    <subcellularLocation>
        <location evidence="1">Nucleus</location>
    </subcellularLocation>
</comment>
<evidence type="ECO:0000256" key="5">
    <source>
        <dbReference type="ARBA" id="ARBA00022702"/>
    </source>
</evidence>
<evidence type="ECO:0000256" key="4">
    <source>
        <dbReference type="ARBA" id="ARBA00022553"/>
    </source>
</evidence>
<dbReference type="Pfam" id="PF00447">
    <property type="entry name" value="HSF_DNA-bind"/>
    <property type="match status" value="1"/>
</dbReference>
<keyword evidence="4" id="KW-0597">Phosphoprotein</keyword>
<evidence type="ECO:0000259" key="15">
    <source>
        <dbReference type="SMART" id="SM00415"/>
    </source>
</evidence>
<comment type="subunit">
    <text evidence="3">Homotrimer.</text>
</comment>
<evidence type="ECO:0000256" key="13">
    <source>
        <dbReference type="RuleBase" id="RU004020"/>
    </source>
</evidence>
<protein>
    <recommendedName>
        <fullName evidence="15">HSF-type DNA-binding domain-containing protein</fullName>
    </recommendedName>
</protein>
<dbReference type="InterPro" id="IPR036390">
    <property type="entry name" value="WH_DNA-bd_sf"/>
</dbReference>
<dbReference type="EMBL" id="PYDT01000002">
    <property type="protein sequence ID" value="THU70770.1"/>
    <property type="molecule type" value="Genomic_DNA"/>
</dbReference>
<comment type="similarity">
    <text evidence="2">Belongs to the plant rapid alkalinization factor (RALF) family.</text>
</comment>
<keyword evidence="9" id="KW-0238">DNA-binding</keyword>
<accession>A0A4S8K748</accession>
<gene>
    <name evidence="16" type="ORF">C4D60_Mb08t28510</name>
</gene>
<evidence type="ECO:0000256" key="9">
    <source>
        <dbReference type="ARBA" id="ARBA00023125"/>
    </source>
</evidence>
<dbReference type="SUPFAM" id="SSF46785">
    <property type="entry name" value="Winged helix' DNA-binding domain"/>
    <property type="match status" value="1"/>
</dbReference>
<feature type="domain" description="HSF-type DNA-binding" evidence="15">
    <location>
        <begin position="15"/>
        <end position="126"/>
    </location>
</feature>
<evidence type="ECO:0000313" key="16">
    <source>
        <dbReference type="EMBL" id="THU70770.1"/>
    </source>
</evidence>
<dbReference type="Pfam" id="PF05498">
    <property type="entry name" value="RALF"/>
    <property type="match status" value="1"/>
</dbReference>
<dbReference type="InterPro" id="IPR008801">
    <property type="entry name" value="RALF"/>
</dbReference>
<organism evidence="16 17">
    <name type="scientific">Musa balbisiana</name>
    <name type="common">Banana</name>
    <dbReference type="NCBI Taxonomy" id="52838"/>
    <lineage>
        <taxon>Eukaryota</taxon>
        <taxon>Viridiplantae</taxon>
        <taxon>Streptophyta</taxon>
        <taxon>Embryophyta</taxon>
        <taxon>Tracheophyta</taxon>
        <taxon>Spermatophyta</taxon>
        <taxon>Magnoliopsida</taxon>
        <taxon>Liliopsida</taxon>
        <taxon>Zingiberales</taxon>
        <taxon>Musaceae</taxon>
        <taxon>Musa</taxon>
    </lineage>
</organism>
<dbReference type="Gene3D" id="1.10.10.10">
    <property type="entry name" value="Winged helix-like DNA-binding domain superfamily/Winged helix DNA-binding domain"/>
    <property type="match status" value="1"/>
</dbReference>
<dbReference type="PANTHER" id="PTHR10015:SF461">
    <property type="entry name" value="HEAT STRESS TRANSCRIPTION FACTOR A-5"/>
    <property type="match status" value="1"/>
</dbReference>
<evidence type="ECO:0000256" key="12">
    <source>
        <dbReference type="ARBA" id="ARBA00023242"/>
    </source>
</evidence>
<dbReference type="GO" id="GO:0003700">
    <property type="term" value="F:DNA-binding transcription factor activity"/>
    <property type="evidence" value="ECO:0007669"/>
    <property type="project" value="InterPro"/>
</dbReference>
<evidence type="ECO:0000256" key="2">
    <source>
        <dbReference type="ARBA" id="ARBA00009178"/>
    </source>
</evidence>
<feature type="coiled-coil region" evidence="14">
    <location>
        <begin position="145"/>
        <end position="193"/>
    </location>
</feature>
<evidence type="ECO:0000256" key="7">
    <source>
        <dbReference type="ARBA" id="ARBA00023015"/>
    </source>
</evidence>
<dbReference type="GO" id="GO:0000978">
    <property type="term" value="F:RNA polymerase II cis-regulatory region sequence-specific DNA binding"/>
    <property type="evidence" value="ECO:0007669"/>
    <property type="project" value="TreeGrafter"/>
</dbReference>
<dbReference type="STRING" id="52838.A0A4S8K748"/>
<keyword evidence="8" id="KW-0346">Stress response</keyword>
<name>A0A4S8K748_MUSBA</name>
<dbReference type="GO" id="GO:0005179">
    <property type="term" value="F:hormone activity"/>
    <property type="evidence" value="ECO:0007669"/>
    <property type="project" value="UniProtKB-KW"/>
</dbReference>
<keyword evidence="7" id="KW-0805">Transcription regulation</keyword>
<sequence length="587" mass="65300">MDGGVPVGGNGGGGGPAPFLLKTYEMVDDASTDAIVSWSSTGASFVVWNPIDFVTSLLPMYFKHNNFSSFIRQLNTYVRKPNFSPSSRFVLGIQFGFKKIDPERWEFANDDFVKGQNHLLKKIHRRKPTHSHSHPPGGGLADAERVALEGTIERLNQEKAGLEDIIQKFMQQKSGTEIQIEDLERRLADMEQRHLKILAFVQRALQKPELMANLMKMAVTSSMDISVIHKKRRLPPDVDYSIQASVTDLRADRNTSTNPEKGYILDQDFCEKLKLELSSGIPDDNLITVVTRSSNEDNDCGQELECLPSTPETLQLCGTGAPFCSIRNAVFVREIDEDDGLFPCHLGLTLASSAMEIDGGKFSSRTPDLVDQGAAHATDLKTSNTARENDLTIPVVTIQSMVTQSTDAKVVSSQEVPPSNEASAVHIPANDVFWQQFLTERPERERTQNTTLRSHTQEEEMAKLSSGFTVEKKSLVLWPLLLLLLLLLLPEKVTASGMMVKLPCSGRRRGQGCLLEHGLEMEMSSEESRRLLWAVTEKKYISYEALKGDVVPCNKPGVPYYNCHVFPKANPYNRGCQIISGCRSDIP</sequence>
<evidence type="ECO:0000256" key="8">
    <source>
        <dbReference type="ARBA" id="ARBA00023016"/>
    </source>
</evidence>
<evidence type="ECO:0000256" key="1">
    <source>
        <dbReference type="ARBA" id="ARBA00004123"/>
    </source>
</evidence>
<evidence type="ECO:0000256" key="14">
    <source>
        <dbReference type="SAM" id="Coils"/>
    </source>
</evidence>
<reference evidence="16 17" key="1">
    <citation type="journal article" date="2019" name="Nat. Plants">
        <title>Genome sequencing of Musa balbisiana reveals subgenome evolution and function divergence in polyploid bananas.</title>
        <authorList>
            <person name="Yao X."/>
        </authorList>
    </citation>
    <scope>NUCLEOTIDE SEQUENCE [LARGE SCALE GENOMIC DNA]</scope>
    <source>
        <strain evidence="17">cv. DH-PKW</strain>
        <tissue evidence="16">Leaves</tissue>
    </source>
</reference>
<dbReference type="GO" id="GO:0034605">
    <property type="term" value="P:cellular response to heat"/>
    <property type="evidence" value="ECO:0007669"/>
    <property type="project" value="TreeGrafter"/>
</dbReference>
<keyword evidence="11" id="KW-0804">Transcription</keyword>
<dbReference type="AlphaFoldDB" id="A0A4S8K748"/>
<dbReference type="GO" id="GO:0006357">
    <property type="term" value="P:regulation of transcription by RNA polymerase II"/>
    <property type="evidence" value="ECO:0007669"/>
    <property type="project" value="TreeGrafter"/>
</dbReference>
<evidence type="ECO:0000256" key="3">
    <source>
        <dbReference type="ARBA" id="ARBA00011233"/>
    </source>
</evidence>
<comment type="similarity">
    <text evidence="13">Belongs to the HSF family.</text>
</comment>
<keyword evidence="6" id="KW-0732">Signal</keyword>
<evidence type="ECO:0000256" key="10">
    <source>
        <dbReference type="ARBA" id="ARBA00023157"/>
    </source>
</evidence>
<dbReference type="InterPro" id="IPR036388">
    <property type="entry name" value="WH-like_DNA-bd_sf"/>
</dbReference>